<dbReference type="Proteomes" id="UP000042527">
    <property type="component" value="Unassembled WGS sequence"/>
</dbReference>
<organism evidence="1 3">
    <name type="scientific">Treponema phagedenis</name>
    <dbReference type="NCBI Taxonomy" id="162"/>
    <lineage>
        <taxon>Bacteria</taxon>
        <taxon>Pseudomonadati</taxon>
        <taxon>Spirochaetota</taxon>
        <taxon>Spirochaetia</taxon>
        <taxon>Spirochaetales</taxon>
        <taxon>Treponemataceae</taxon>
        <taxon>Treponema</taxon>
    </lineage>
</organism>
<dbReference type="EMBL" id="CDNC01000009">
    <property type="protein sequence ID" value="CEM61290.1"/>
    <property type="molecule type" value="Genomic_DNA"/>
</dbReference>
<evidence type="ECO:0000313" key="4">
    <source>
        <dbReference type="Proteomes" id="UP000323594"/>
    </source>
</evidence>
<proteinExistence type="predicted"/>
<dbReference type="GeneID" id="57752030"/>
<dbReference type="Pfam" id="PF20374">
    <property type="entry name" value="DUF6669"/>
    <property type="match status" value="1"/>
</dbReference>
<evidence type="ECO:0000313" key="2">
    <source>
        <dbReference type="EMBL" id="QEJ97113.1"/>
    </source>
</evidence>
<dbReference type="AlphaFoldDB" id="A0A0B7GWD7"/>
<accession>A0A0B7GWD7</accession>
<protein>
    <submittedName>
        <fullName evidence="1">Uncharacterized protein</fullName>
    </submittedName>
</protein>
<evidence type="ECO:0000313" key="3">
    <source>
        <dbReference type="Proteomes" id="UP000042527"/>
    </source>
</evidence>
<gene>
    <name evidence="2" type="ORF">FUT82_03350</name>
    <name evidence="1" type="ORF">TPHV1_170021</name>
</gene>
<dbReference type="EMBL" id="CP042817">
    <property type="protein sequence ID" value="QEJ97113.1"/>
    <property type="molecule type" value="Genomic_DNA"/>
</dbReference>
<dbReference type="InterPro" id="IPR046610">
    <property type="entry name" value="DUF6669"/>
</dbReference>
<dbReference type="OrthoDB" id="1973144at2"/>
<dbReference type="RefSeq" id="WP_039943729.1">
    <property type="nucleotide sequence ID" value="NZ_CDNC01000009.1"/>
</dbReference>
<reference evidence="2 4" key="3">
    <citation type="submission" date="2019-08" db="EMBL/GenBank/DDBJ databases">
        <authorList>
            <person name="Kuhnert P."/>
        </authorList>
    </citation>
    <scope>NUCLEOTIDE SEQUENCE [LARGE SCALE GENOMIC DNA]</scope>
    <source>
        <strain evidence="2 4">B36.5</strain>
    </source>
</reference>
<dbReference type="Proteomes" id="UP000323594">
    <property type="component" value="Chromosome"/>
</dbReference>
<name>A0A0B7GWD7_TREPH</name>
<keyword evidence="3" id="KW-1185">Reference proteome</keyword>
<sequence>MKTIYTAAGEVNKGFIGQIAYTVCLDKTYTELDVHLQFDKQRIKTPSPECESEIQMLMREKYGEQIDKVEAAEIAKSMKTEIQLIVQMNDTFIGGIHRQMKDRHLYISPSYATEGAIPQTAIEGVIRIVVIFFNVLCDNTGYTVSLSAG</sequence>
<reference evidence="1" key="2">
    <citation type="submission" date="2015-01" db="EMBL/GenBank/DDBJ databases">
        <authorList>
            <person name="Xiang T."/>
            <person name="Song Y."/>
            <person name="Huang L."/>
            <person name="Wang B."/>
            <person name="Wu P."/>
        </authorList>
    </citation>
    <scope>NUCLEOTIDE SEQUENCE [LARGE SCALE GENOMIC DNA]</scope>
    <source>
        <strain evidence="1">V1</strain>
    </source>
</reference>
<reference evidence="3" key="1">
    <citation type="submission" date="2015-01" db="EMBL/GenBank/DDBJ databases">
        <authorList>
            <person name="Manzoor Shahid"/>
            <person name="Zubair Saima"/>
        </authorList>
    </citation>
    <scope>NUCLEOTIDE SEQUENCE [LARGE SCALE GENOMIC DNA]</scope>
    <source>
        <strain evidence="3">V1</strain>
    </source>
</reference>
<evidence type="ECO:0000313" key="1">
    <source>
        <dbReference type="EMBL" id="CEM61290.1"/>
    </source>
</evidence>